<dbReference type="PANTHER" id="PTHR30055:SF234">
    <property type="entry name" value="HTH-TYPE TRANSCRIPTIONAL REGULATOR BETI"/>
    <property type="match status" value="1"/>
</dbReference>
<dbReference type="PROSITE" id="PS50977">
    <property type="entry name" value="HTH_TETR_2"/>
    <property type="match status" value="1"/>
</dbReference>
<keyword evidence="1" id="KW-0805">Transcription regulation</keyword>
<keyword evidence="3" id="KW-0804">Transcription</keyword>
<dbReference type="RefSeq" id="WP_184755506.1">
    <property type="nucleotide sequence ID" value="NZ_BAABEK010000007.1"/>
</dbReference>
<feature type="DNA-binding region" description="H-T-H motif" evidence="4">
    <location>
        <begin position="32"/>
        <end position="51"/>
    </location>
</feature>
<evidence type="ECO:0000256" key="2">
    <source>
        <dbReference type="ARBA" id="ARBA00023125"/>
    </source>
</evidence>
<proteinExistence type="predicted"/>
<dbReference type="EMBL" id="JACHJU010000001">
    <property type="protein sequence ID" value="MBB4939547.1"/>
    <property type="molecule type" value="Genomic_DNA"/>
</dbReference>
<dbReference type="GO" id="GO:0003700">
    <property type="term" value="F:DNA-binding transcription factor activity"/>
    <property type="evidence" value="ECO:0007669"/>
    <property type="project" value="TreeGrafter"/>
</dbReference>
<name>A0A7W7RX68_9ACTN</name>
<dbReference type="InterPro" id="IPR009057">
    <property type="entry name" value="Homeodomain-like_sf"/>
</dbReference>
<reference evidence="6 7" key="1">
    <citation type="submission" date="2020-08" db="EMBL/GenBank/DDBJ databases">
        <title>Sequencing the genomes of 1000 actinobacteria strains.</title>
        <authorList>
            <person name="Klenk H.-P."/>
        </authorList>
    </citation>
    <scope>NUCLEOTIDE SEQUENCE [LARGE SCALE GENOMIC DNA]</scope>
    <source>
        <strain evidence="6 7">DSM 43023</strain>
    </source>
</reference>
<dbReference type="Proteomes" id="UP000534286">
    <property type="component" value="Unassembled WGS sequence"/>
</dbReference>
<keyword evidence="7" id="KW-1185">Reference proteome</keyword>
<dbReference type="Pfam" id="PF00440">
    <property type="entry name" value="TetR_N"/>
    <property type="match status" value="1"/>
</dbReference>
<evidence type="ECO:0000313" key="7">
    <source>
        <dbReference type="Proteomes" id="UP000534286"/>
    </source>
</evidence>
<dbReference type="GO" id="GO:0000976">
    <property type="term" value="F:transcription cis-regulatory region binding"/>
    <property type="evidence" value="ECO:0007669"/>
    <property type="project" value="TreeGrafter"/>
</dbReference>
<dbReference type="SUPFAM" id="SSF46689">
    <property type="entry name" value="Homeodomain-like"/>
    <property type="match status" value="1"/>
</dbReference>
<keyword evidence="2 4" id="KW-0238">DNA-binding</keyword>
<dbReference type="InterPro" id="IPR001647">
    <property type="entry name" value="HTH_TetR"/>
</dbReference>
<feature type="domain" description="HTH tetR-type" evidence="5">
    <location>
        <begin position="11"/>
        <end position="69"/>
    </location>
</feature>
<dbReference type="InterPro" id="IPR050109">
    <property type="entry name" value="HTH-type_TetR-like_transc_reg"/>
</dbReference>
<evidence type="ECO:0000313" key="6">
    <source>
        <dbReference type="EMBL" id="MBB4939547.1"/>
    </source>
</evidence>
<sequence>MSDSPESGTRSRTRRAILSAAASVLARDRTATLADVAAAAEVGRSTLHRYFPDRQELVRAAVDDSFRAVENSVREAAVDQGPPLAAMRRLISAMVDVGDRLAFLFGDPRVLEEFTVCFEPDYSVPTTIGLIERGQAEGVFDPQLSAEWIQQVLWSLTYTGWEAAEKGLLPRHDVTPTVTRTFESGMVVTGGP</sequence>
<evidence type="ECO:0000256" key="4">
    <source>
        <dbReference type="PROSITE-ProRule" id="PRU00335"/>
    </source>
</evidence>
<evidence type="ECO:0000256" key="3">
    <source>
        <dbReference type="ARBA" id="ARBA00023163"/>
    </source>
</evidence>
<evidence type="ECO:0000256" key="1">
    <source>
        <dbReference type="ARBA" id="ARBA00023015"/>
    </source>
</evidence>
<gene>
    <name evidence="6" type="ORF">FHR32_003852</name>
</gene>
<evidence type="ECO:0000259" key="5">
    <source>
        <dbReference type="PROSITE" id="PS50977"/>
    </source>
</evidence>
<dbReference type="Gene3D" id="1.10.357.10">
    <property type="entry name" value="Tetracycline Repressor, domain 2"/>
    <property type="match status" value="1"/>
</dbReference>
<organism evidence="6 7">
    <name type="scientific">Streptosporangium album</name>
    <dbReference type="NCBI Taxonomy" id="47479"/>
    <lineage>
        <taxon>Bacteria</taxon>
        <taxon>Bacillati</taxon>
        <taxon>Actinomycetota</taxon>
        <taxon>Actinomycetes</taxon>
        <taxon>Streptosporangiales</taxon>
        <taxon>Streptosporangiaceae</taxon>
        <taxon>Streptosporangium</taxon>
    </lineage>
</organism>
<accession>A0A7W7RX68</accession>
<protein>
    <submittedName>
        <fullName evidence="6">AcrR family transcriptional regulator</fullName>
    </submittedName>
</protein>
<dbReference type="AlphaFoldDB" id="A0A7W7RX68"/>
<comment type="caution">
    <text evidence="6">The sequence shown here is derived from an EMBL/GenBank/DDBJ whole genome shotgun (WGS) entry which is preliminary data.</text>
</comment>
<dbReference type="PANTHER" id="PTHR30055">
    <property type="entry name" value="HTH-TYPE TRANSCRIPTIONAL REGULATOR RUTR"/>
    <property type="match status" value="1"/>
</dbReference>